<name>A0A6C0LV53_9ZZZZ</name>
<protein>
    <submittedName>
        <fullName evidence="2">Uncharacterized protein</fullName>
    </submittedName>
</protein>
<dbReference type="EMBL" id="MN740556">
    <property type="protein sequence ID" value="QHU33112.1"/>
    <property type="molecule type" value="Genomic_DNA"/>
</dbReference>
<feature type="compositionally biased region" description="Polar residues" evidence="1">
    <location>
        <begin position="279"/>
        <end position="292"/>
    </location>
</feature>
<sequence>MQSECVNIFLLIIILFILLLAYKDYYANNSISEFTLMDNKNIKDKIDYDVGEEIGEPDPSDVPLKDSYVPFESPPDPRYVYFTPRHVYLLPYEYLNFDIPFDRWMYYYYPEYYWPYYDEKWPFNYPKRFYYGYYNGHYGGYYGDSYGSSYWENHRKFGPDNGKFSRYQGGILPENKWNGNRDEGEWNDERRKEKEERQNREAIRRDQEDRTREDKIRENRQSKEIMKDQENKNIITPFTRGPGTRYESPDPSSYSINTNIYPNKKTGFSGGWGSQKFTGKNVSRSSLTSNNAMGGFQRSKEGNSHSQNGKTGGRKEHFDLTESNNSFFNPRVILDNYNANLLGSNTERSIYTHGGNTARLRLVENTMTNPELITGTFVPFGANPITTVPGKIIIASGIRTTEKEKLPVHLYNYRPTDQYINDADANYRTINIANNVNSPFNPKSIEYQEQMDSQETRYGNNTLKDRIPLVEKLIIGTSKDSTDVRYFVVKEPDYLPNSEIEIDRDLSKHIRSERDVRQTFGKNIEGFCICHGKRNPGSVRNSAFEEFGKVSGDQKQLQCSVNSSLSNIFDPVKPNDPNANTLGNHCNA</sequence>
<dbReference type="AlphaFoldDB" id="A0A6C0LV53"/>
<evidence type="ECO:0000313" key="2">
    <source>
        <dbReference type="EMBL" id="QHU33112.1"/>
    </source>
</evidence>
<feature type="region of interest" description="Disordered" evidence="1">
    <location>
        <begin position="279"/>
        <end position="322"/>
    </location>
</feature>
<accession>A0A6C0LV53</accession>
<reference evidence="2" key="1">
    <citation type="journal article" date="2020" name="Nature">
        <title>Giant virus diversity and host interactions through global metagenomics.</title>
        <authorList>
            <person name="Schulz F."/>
            <person name="Roux S."/>
            <person name="Paez-Espino D."/>
            <person name="Jungbluth S."/>
            <person name="Walsh D.A."/>
            <person name="Denef V.J."/>
            <person name="McMahon K.D."/>
            <person name="Konstantinidis K.T."/>
            <person name="Eloe-Fadrosh E.A."/>
            <person name="Kyrpides N.C."/>
            <person name="Woyke T."/>
        </authorList>
    </citation>
    <scope>NUCLEOTIDE SEQUENCE</scope>
    <source>
        <strain evidence="2">GVMAG-S-1014582-52</strain>
    </source>
</reference>
<feature type="region of interest" description="Disordered" evidence="1">
    <location>
        <begin position="175"/>
        <end position="256"/>
    </location>
</feature>
<evidence type="ECO:0000256" key="1">
    <source>
        <dbReference type="SAM" id="MobiDB-lite"/>
    </source>
</evidence>
<proteinExistence type="predicted"/>
<organism evidence="2">
    <name type="scientific">viral metagenome</name>
    <dbReference type="NCBI Taxonomy" id="1070528"/>
    <lineage>
        <taxon>unclassified sequences</taxon>
        <taxon>metagenomes</taxon>
        <taxon>organismal metagenomes</taxon>
    </lineage>
</organism>
<feature type="compositionally biased region" description="Basic and acidic residues" evidence="1">
    <location>
        <begin position="179"/>
        <end position="231"/>
    </location>
</feature>